<comment type="caution">
    <text evidence="10">The sequence shown here is derived from an EMBL/GenBank/DDBJ whole genome shotgun (WGS) entry which is preliminary data.</text>
</comment>
<dbReference type="InterPro" id="IPR000873">
    <property type="entry name" value="AMP-dep_synth/lig_dom"/>
</dbReference>
<comment type="cofactor">
    <cofactor evidence="1">
        <name>pantetheine 4'-phosphate</name>
        <dbReference type="ChEBI" id="CHEBI:47942"/>
    </cofactor>
</comment>
<dbReference type="InterPro" id="IPR013217">
    <property type="entry name" value="Methyltransf_12"/>
</dbReference>
<dbReference type="Pfam" id="PF00668">
    <property type="entry name" value="Condensation"/>
    <property type="match status" value="2"/>
</dbReference>
<keyword evidence="8" id="KW-0511">Multifunctional enzyme</keyword>
<evidence type="ECO:0000256" key="1">
    <source>
        <dbReference type="ARBA" id="ARBA00001957"/>
    </source>
</evidence>
<dbReference type="SUPFAM" id="SSF53335">
    <property type="entry name" value="S-adenosyl-L-methionine-dependent methyltransferases"/>
    <property type="match status" value="2"/>
</dbReference>
<comment type="similarity">
    <text evidence="2">Belongs to the ATP-dependent AMP-binding enzyme family.</text>
</comment>
<dbReference type="FunFam" id="3.40.50.12780:FF:000012">
    <property type="entry name" value="Non-ribosomal peptide synthetase"/>
    <property type="match status" value="2"/>
</dbReference>
<organism evidence="10 11">
    <name type="scientific">Aneurinibacillus aneurinilyticus</name>
    <name type="common">Bacillus aneurinolyticus</name>
    <dbReference type="NCBI Taxonomy" id="1391"/>
    <lineage>
        <taxon>Bacteria</taxon>
        <taxon>Bacillati</taxon>
        <taxon>Bacillota</taxon>
        <taxon>Bacilli</taxon>
        <taxon>Bacillales</taxon>
        <taxon>Paenibacillaceae</taxon>
        <taxon>Aneurinibacillus group</taxon>
        <taxon>Aneurinibacillus</taxon>
    </lineage>
</organism>
<dbReference type="CDD" id="cd12114">
    <property type="entry name" value="A_NRPS_TlmIV_like"/>
    <property type="match status" value="2"/>
</dbReference>
<dbReference type="Pfam" id="PF08242">
    <property type="entry name" value="Methyltransf_12"/>
    <property type="match status" value="2"/>
</dbReference>
<keyword evidence="7" id="KW-0045">Antibiotic biosynthesis</keyword>
<dbReference type="InterPro" id="IPR045851">
    <property type="entry name" value="AMP-bd_C_sf"/>
</dbReference>
<dbReference type="GO" id="GO:0031177">
    <property type="term" value="F:phosphopantetheine binding"/>
    <property type="evidence" value="ECO:0007669"/>
    <property type="project" value="InterPro"/>
</dbReference>
<dbReference type="SUPFAM" id="SSF52777">
    <property type="entry name" value="CoA-dependent acyltransferases"/>
    <property type="match status" value="4"/>
</dbReference>
<dbReference type="Gene3D" id="3.30.559.10">
    <property type="entry name" value="Chloramphenicol acetyltransferase-like domain"/>
    <property type="match status" value="2"/>
</dbReference>
<dbReference type="InterPro" id="IPR029063">
    <property type="entry name" value="SAM-dependent_MTases_sf"/>
</dbReference>
<dbReference type="InterPro" id="IPR042099">
    <property type="entry name" value="ANL_N_sf"/>
</dbReference>
<keyword evidence="3" id="KW-0596">Phosphopantetheine</keyword>
<dbReference type="SUPFAM" id="SSF56801">
    <property type="entry name" value="Acetyl-CoA synthetase-like"/>
    <property type="match status" value="2"/>
</dbReference>
<dbReference type="Gene3D" id="3.30.559.30">
    <property type="entry name" value="Nonribosomal peptide synthetase, condensation domain"/>
    <property type="match status" value="2"/>
</dbReference>
<evidence type="ECO:0000256" key="7">
    <source>
        <dbReference type="ARBA" id="ARBA00023194"/>
    </source>
</evidence>
<dbReference type="Pfam" id="PF00550">
    <property type="entry name" value="PP-binding"/>
    <property type="match status" value="3"/>
</dbReference>
<reference evidence="10 11" key="1">
    <citation type="submission" date="2020-04" db="EMBL/GenBank/DDBJ databases">
        <authorList>
            <person name="Hitch T.C.A."/>
            <person name="Wylensek D."/>
            <person name="Clavel T."/>
        </authorList>
    </citation>
    <scope>NUCLEOTIDE SEQUENCE [LARGE SCALE GENOMIC DNA]</scope>
    <source>
        <strain evidence="10 11">WB01_D5_05</strain>
    </source>
</reference>
<dbReference type="SMART" id="SM00823">
    <property type="entry name" value="PKS_PP"/>
    <property type="match status" value="3"/>
</dbReference>
<evidence type="ECO:0000256" key="5">
    <source>
        <dbReference type="ARBA" id="ARBA00022598"/>
    </source>
</evidence>
<gene>
    <name evidence="10" type="ORF">HF838_18475</name>
</gene>
<protein>
    <submittedName>
        <fullName evidence="10">Amino acid adenylation domain-containing protein</fullName>
    </submittedName>
</protein>
<dbReference type="PANTHER" id="PTHR45527:SF10">
    <property type="entry name" value="PYOCHELIN SYNTHASE PCHF"/>
    <property type="match status" value="1"/>
</dbReference>
<dbReference type="SUPFAM" id="SSF47336">
    <property type="entry name" value="ACP-like"/>
    <property type="match status" value="3"/>
</dbReference>
<dbReference type="InterPro" id="IPR057737">
    <property type="entry name" value="Condensation_MtbB-like"/>
</dbReference>
<dbReference type="InterPro" id="IPR009081">
    <property type="entry name" value="PP-bd_ACP"/>
</dbReference>
<dbReference type="InterPro" id="IPR020806">
    <property type="entry name" value="PKS_PP-bd"/>
</dbReference>
<dbReference type="InterPro" id="IPR020845">
    <property type="entry name" value="AMP-binding_CS"/>
</dbReference>
<dbReference type="Proteomes" id="UP000561326">
    <property type="component" value="Unassembled WGS sequence"/>
</dbReference>
<proteinExistence type="inferred from homology"/>
<evidence type="ECO:0000313" key="11">
    <source>
        <dbReference type="Proteomes" id="UP000561326"/>
    </source>
</evidence>
<feature type="domain" description="Carrier" evidence="9">
    <location>
        <begin position="1471"/>
        <end position="1546"/>
    </location>
</feature>
<name>A0A848CXN6_ANEAE</name>
<dbReference type="InterPro" id="IPR010071">
    <property type="entry name" value="AA_adenyl_dom"/>
</dbReference>
<evidence type="ECO:0000313" key="10">
    <source>
        <dbReference type="EMBL" id="NMF00216.1"/>
    </source>
</evidence>
<dbReference type="RefSeq" id="WP_168976009.1">
    <property type="nucleotide sequence ID" value="NZ_JABAGO010000041.1"/>
</dbReference>
<keyword evidence="4" id="KW-0597">Phosphoprotein</keyword>
<dbReference type="NCBIfam" id="NF003417">
    <property type="entry name" value="PRK04813.1"/>
    <property type="match status" value="4"/>
</dbReference>
<dbReference type="GO" id="GO:0009403">
    <property type="term" value="P:toxin biosynthetic process"/>
    <property type="evidence" value="ECO:0007669"/>
    <property type="project" value="UniProtKB-ARBA"/>
</dbReference>
<dbReference type="Gene3D" id="1.10.1200.10">
    <property type="entry name" value="ACP-like"/>
    <property type="match status" value="3"/>
</dbReference>
<dbReference type="Gene3D" id="2.30.38.10">
    <property type="entry name" value="Luciferase, Domain 3"/>
    <property type="match status" value="1"/>
</dbReference>
<dbReference type="InterPro" id="IPR023213">
    <property type="entry name" value="CAT-like_dom_sf"/>
</dbReference>
<dbReference type="FunFam" id="3.40.50.980:FF:000001">
    <property type="entry name" value="Non-ribosomal peptide synthetase"/>
    <property type="match status" value="1"/>
</dbReference>
<dbReference type="PANTHER" id="PTHR45527">
    <property type="entry name" value="NONRIBOSOMAL PEPTIDE SYNTHETASE"/>
    <property type="match status" value="1"/>
</dbReference>
<evidence type="ECO:0000256" key="6">
    <source>
        <dbReference type="ARBA" id="ARBA00022737"/>
    </source>
</evidence>
<dbReference type="FunFam" id="3.30.559.30:FF:000006">
    <property type="entry name" value="Yersiniabactin polyketide/non-ribosomal peptide synthetase"/>
    <property type="match status" value="2"/>
</dbReference>
<dbReference type="GO" id="GO:0008610">
    <property type="term" value="P:lipid biosynthetic process"/>
    <property type="evidence" value="ECO:0007669"/>
    <property type="project" value="UniProtKB-ARBA"/>
</dbReference>
<dbReference type="EMBL" id="JABAGO010000041">
    <property type="protein sequence ID" value="NMF00216.1"/>
    <property type="molecule type" value="Genomic_DNA"/>
</dbReference>
<dbReference type="GO" id="GO:0005737">
    <property type="term" value="C:cytoplasm"/>
    <property type="evidence" value="ECO:0007669"/>
    <property type="project" value="TreeGrafter"/>
</dbReference>
<accession>A0A848CXN6</accession>
<dbReference type="PROSITE" id="PS00455">
    <property type="entry name" value="AMP_BINDING"/>
    <property type="match status" value="2"/>
</dbReference>
<dbReference type="InterPro" id="IPR006162">
    <property type="entry name" value="Ppantetheine_attach_site"/>
</dbReference>
<dbReference type="GO" id="GO:0043041">
    <property type="term" value="P:amino acid activation for nonribosomal peptide biosynthetic process"/>
    <property type="evidence" value="ECO:0007669"/>
    <property type="project" value="TreeGrafter"/>
</dbReference>
<evidence type="ECO:0000259" key="9">
    <source>
        <dbReference type="PROSITE" id="PS50075"/>
    </source>
</evidence>
<dbReference type="GO" id="GO:0016874">
    <property type="term" value="F:ligase activity"/>
    <property type="evidence" value="ECO:0007669"/>
    <property type="project" value="UniProtKB-KW"/>
</dbReference>
<dbReference type="Gene3D" id="3.40.50.150">
    <property type="entry name" value="Vaccinia Virus protein VP39"/>
    <property type="match status" value="2"/>
</dbReference>
<feature type="domain" description="Carrier" evidence="9">
    <location>
        <begin position="13"/>
        <end position="88"/>
    </location>
</feature>
<dbReference type="NCBIfam" id="TIGR01733">
    <property type="entry name" value="AA-adenyl-dom"/>
    <property type="match status" value="2"/>
</dbReference>
<dbReference type="CDD" id="cd19535">
    <property type="entry name" value="Cyc_NRPS"/>
    <property type="match status" value="2"/>
</dbReference>
<dbReference type="InterPro" id="IPR036736">
    <property type="entry name" value="ACP-like_sf"/>
</dbReference>
<keyword evidence="6" id="KW-0677">Repeat</keyword>
<sequence>MKRTLNGTQSSTYISSLSYEEVRAQIKAVLPSPVEFDDDQNLIELGLDSLQMMRLVNKWRRDGSTVTFAELITAPRLSEWWPLLNKDNTANSGADECTKGIERYENVQGPFPLTDVQYAYWIGRRDDQPLGGVGCHAYLEIDGKDVEPERLRAAWEQLLMHHSMLRASFLADGQQEVLDFPFTKAVPVHDLRLYMEDELTLELDRIRNRLSHRRLAVEAGEVAGLELSLLPGGRTRLHFDIDLLVADVQSLHIILRDLAAAYARGCRPAAPLNWSFAEYVEQEARRRISDKKRAAQYWSERLSTMPAAPGLPLKEKPETIKTPIFNRRNYFIKRADWILLQKRAAAYRVTPAMVLLTAYAEVLDRWSTNSQFLINMPLFDRQTGKAGIEDVVADFTNLLLLAVDCSSQQSFLERVRSVQAQFHQDVAHAAYSGVQLQRDLARVRQGERDFAPVVFACNLGTPLINDECRNTLGKLSYMISQTPQVWLDFQTYEMDDGLLLAWDAIDQLFPDGMIDQMFTAYIQLMNWLVANNNDWQSSPNILPASKQKSRDMAAEWSPSQPAQCLHTSFFAVAAANPQATALIDSYSNTYFSYGELSSYALRVAAFLKEEGVKEGDPVAITLPRGIEQIAAVLGILAIGACYVPIGIEQPTTRRERIHKKADIRYVLTDYERAQTLDWPANTVVLHIADAANIAPLAEPVEISAEHLAYIIFTSGSTGEPKGVEINHSGAWNTISDINRRYKVGSADRILAVSSLDFDLSVYDIFGLLSAGGSLVLMTEDTRRDAVYWLKLLNKHEVTLWNSVPVLLDMLLTVAESGRHNMLPLRLTMLSGDWIGLDLPSRLKRVAEHSHLVAMGGATEASIWSNFFDVALPLPVQWKSIPYGRPLANQVYRVVDRKGRDCPDWVAGELWIGGAGVARGYRGDPELTADRFVSWNGSLWYRTGDLGRYWPDGNIEFLGREDFQVKIRGHRIELGEIETALRQHPGVRDAVVSAVGDPRGNKHLVGYVVPVRESESSLFDSENIDLERAKDFWAGLVSTGRKQVRQAMPQGINFEDFSVFWEYIERLSVRYICRTLKKAGAILPPGERYTLETLMHRCGIQHRYRELIKQWLGILEGEGLLRKEEIDTFVNISILPTELFEMLKESRAYPAWEQYTQGLLRYLQQLDNVNMNLLTGDIEPLEFFFSDDLSLSPADLMQTLPGVDYRNSIARRIMETIAHGFPRSGPIRILEVGSRSGDLTESLLSLLTPDRAIYTCTDNSTFFTNAAKNKFKNYSFVQYQLLDIDQNPQAQGYDTHCYDVIIASDSLHRARNIETALAHTQSLLAPGGLLILLEMTRNSRLQQISTGFLEEGFTRFEDKRCAEHLPLLSTETWQNVLQSQKFAEVASFPEHGDPTSIFGQHVIVAQAPYHIKRFKPEELSVFLNRKLPAYMLPSAFIPLNELPLTSNGKVDRQALPTPDNLIKAKSKKVFTAPRTPLESSLAAIWCQSFGMDQVGITDNYFELGGDSLLATKLSVMVRKNLGVELSLGSIFERPTIAELAEHVQMLMEKKVETTDSAVCLPQIVPVPEQRHLSFPLTDIQQAYWVGRSGVYSLGNVATHCYFEIEGTDLNLERINRAWQRLIDHHEMMRTVIMPDGQHQRILDQVPSYQIKIKDLRGKDPESVEAELKKIREEMSHQVLSTDEWPLFDVRASRFGEQYVRLHISFDNLLFDGWSMFHLLSEWTRLYHNPDISLSSLELSFRDYVLALERLKESDVYRRDKEYWVNRLPDLPPAPELPLAQNPEAIFEQRFSRLDARLSCQTWQQLKKRAAEVGLTPSGILLTAYAEVLGVWSKRPRFTINLTQFNRLPLHPQVHDIIGDFTSLTLLAVDHSSGKTFLERGRNLQQQLWQDLDHPYVGGIQVQRELAKQNGEHHGVAMPVVFTSALGVDQWSGEDSDEKWLGKLVYNITQTPQVWLDHQVVEQDGELLLIWDAVEGLFPEGLLADMFEAYCHLLQRLADEEAAWRETVPNLVSVPRLETRIEANHTDAPVSSETLIRLFGKQAARQSEHSAIVSPDRTLTYGELSFLSANVAGCLREKGVQSNTLVAVVMEKGWEQAVASLGILESGAAYLPIDPAHPEERRWQLLRDGHVRIVLTQSWLDGRLNWPGNVERLFVDRMTLRDKAMRPLPFAGQPEDLAYVIYTSGSTGLPKGVMIDHRGAVNTIQDVNKRFSVGPKDRILALSNLNFDLSVYDIFGIIAAGGTIIMPEADKARDPSHWIELMQQEQVTVWNTVPALMQMLLEYASDRDVVMPQSLRLVLLSGDWIPLDLPDKIKAHFRGVQVIGLGGATEASIWSNLYPIQEVNPNWKSIPYGRPMVNQRYYVLNEFMGDCPVWVPGQLYIGGIGLAKGYWKDESKTRDKFIHHPRTGERLYRTGDLGRYLPDGNIEFLGREDFQVKIRGHRIELGEIETTLKRHDGVKDAVVTVSDESYGEKRLVGYVVLDHQKGSELFETEHVDPAICASRWQAISSTGQLQALRIPDFVDVEAIRVFMDDAERLSFVYICRTLYNMGIFLYEGEQYSIDELMCRFQIHPRYRTLILHWLDVLIEEGLLEKNEAGMYLNHHSLYEGLPDFTQDGELLVSPRLSKKALALAAFFWRDHSSYISLLKGEIDPLELFLTEDSFLTPEGLSQFDLAREYYVNLAREVFSTIVNSHPSDKEIQVLEIGTRAGSLTEALVSLLPMDRGQYLYADESSFFADRARKTFGEMASLEYGLFDMNTTPLQQGYEPHYFDVIVADNTLHRTRNIETTLGYLKTMLAPGGFLLLIEATRNNRLMLTTVGFFEDGFSHLEDERKLNHLPLITAEKWREVLNKQGFSNVVAFPESGQAADRFGRHVIVAQAPETVRVFKPEILSDAMRRKLPDYMVPTTYVLLDKLPLSANGKVDRKALAELGKERENLPKKTHVAPFTETQMKIASVWEEILDCNNVGIHDSFFALGGDSLRAIQCINLLRERYQIDLSLQNLLESSTIHLLAQFIEAGDPETEQLAANYEEGTI</sequence>
<dbReference type="Gene3D" id="3.30.300.30">
    <property type="match status" value="3"/>
</dbReference>
<dbReference type="PROSITE" id="PS00012">
    <property type="entry name" value="PHOSPHOPANTETHEINE"/>
    <property type="match status" value="1"/>
</dbReference>
<evidence type="ECO:0000256" key="3">
    <source>
        <dbReference type="ARBA" id="ARBA00022450"/>
    </source>
</evidence>
<dbReference type="Gene3D" id="3.40.50.980">
    <property type="match status" value="2"/>
</dbReference>
<evidence type="ECO:0000256" key="8">
    <source>
        <dbReference type="ARBA" id="ARBA00023268"/>
    </source>
</evidence>
<dbReference type="Gene3D" id="3.40.50.12780">
    <property type="entry name" value="N-terminal domain of ligase-like"/>
    <property type="match status" value="1"/>
</dbReference>
<evidence type="ECO:0000256" key="2">
    <source>
        <dbReference type="ARBA" id="ARBA00006432"/>
    </source>
</evidence>
<dbReference type="InterPro" id="IPR001242">
    <property type="entry name" value="Condensation_dom"/>
</dbReference>
<evidence type="ECO:0000256" key="4">
    <source>
        <dbReference type="ARBA" id="ARBA00022553"/>
    </source>
</evidence>
<keyword evidence="5" id="KW-0436">Ligase</keyword>
<dbReference type="FunFam" id="3.30.559.10:FF:000023">
    <property type="entry name" value="Non-ribosomal peptide synthetase"/>
    <property type="match status" value="2"/>
</dbReference>
<dbReference type="GO" id="GO:0017000">
    <property type="term" value="P:antibiotic biosynthetic process"/>
    <property type="evidence" value="ECO:0007669"/>
    <property type="project" value="UniProtKB-KW"/>
</dbReference>
<feature type="domain" description="Carrier" evidence="9">
    <location>
        <begin position="2942"/>
        <end position="3017"/>
    </location>
</feature>
<dbReference type="FunFam" id="1.10.1200.10:FF:000005">
    <property type="entry name" value="Nonribosomal peptide synthetase 1"/>
    <property type="match status" value="2"/>
</dbReference>
<dbReference type="Pfam" id="PF00501">
    <property type="entry name" value="AMP-binding"/>
    <property type="match status" value="2"/>
</dbReference>
<dbReference type="PROSITE" id="PS50075">
    <property type="entry name" value="CARRIER"/>
    <property type="match status" value="3"/>
</dbReference>